<dbReference type="OrthoDB" id="5512085at2"/>
<evidence type="ECO:0008006" key="4">
    <source>
        <dbReference type="Google" id="ProtNLM"/>
    </source>
</evidence>
<evidence type="ECO:0000313" key="2">
    <source>
        <dbReference type="EMBL" id="TKC97203.1"/>
    </source>
</evidence>
<protein>
    <recommendedName>
        <fullName evidence="4">SMP-30/Gluconolactonase/LRE-like region domain-containing protein</fullName>
    </recommendedName>
</protein>
<dbReference type="Proteomes" id="UP000309215">
    <property type="component" value="Unassembled WGS sequence"/>
</dbReference>
<sequence length="324" mass="33232">MHFLHRSLQFVVPAVLVLSACTVTPHGTFSSESGAEVGESSGGQGGSAGAGGMGSGNAGMGGEGGDLFGEGGFMGAGGGSGGDGCVDEARLVYIIGQDNELYSFNPPTLEVKLIGVIDCPTGGLGTPFSMAVDRRGTAWILFSDGRIYHVDVKTAACAATTFTPGQQGFTTFGMGFVSNAKGSAEETLYVADYNGKGLAQIDPKTFELSFVGPWDQLSGAAELTGTGDARIFGFFNYSPIIIAEIDKLSGKILSQAPQPTVTIGSGWAFAVWGGDFWLFTSPTGDSQIQQYRPSTGKTTVVKTGLGTNIVGAGVSTCAPIETPK</sequence>
<proteinExistence type="predicted"/>
<reference evidence="2 3" key="1">
    <citation type="submission" date="2019-04" db="EMBL/GenBank/DDBJ databases">
        <authorList>
            <person name="Li Y."/>
            <person name="Wang J."/>
        </authorList>
    </citation>
    <scope>NUCLEOTIDE SEQUENCE [LARGE SCALE GENOMIC DNA]</scope>
    <source>
        <strain evidence="2 3">DSM 14668</strain>
    </source>
</reference>
<dbReference type="RefSeq" id="WP_136935174.1">
    <property type="nucleotide sequence ID" value="NZ_SSMQ01000081.1"/>
</dbReference>
<dbReference type="SUPFAM" id="SSF63825">
    <property type="entry name" value="YWTD domain"/>
    <property type="match status" value="1"/>
</dbReference>
<comment type="caution">
    <text evidence="2">The sequence shown here is derived from an EMBL/GenBank/DDBJ whole genome shotgun (WGS) entry which is preliminary data.</text>
</comment>
<dbReference type="PROSITE" id="PS51257">
    <property type="entry name" value="PROKAR_LIPOPROTEIN"/>
    <property type="match status" value="1"/>
</dbReference>
<evidence type="ECO:0000313" key="3">
    <source>
        <dbReference type="Proteomes" id="UP000309215"/>
    </source>
</evidence>
<dbReference type="EMBL" id="SSMQ01000081">
    <property type="protein sequence ID" value="TKC97203.1"/>
    <property type="molecule type" value="Genomic_DNA"/>
</dbReference>
<name>A0A4U1IS97_9BACT</name>
<feature type="compositionally biased region" description="Low complexity" evidence="1">
    <location>
        <begin position="30"/>
        <end position="39"/>
    </location>
</feature>
<dbReference type="InterPro" id="IPR015943">
    <property type="entry name" value="WD40/YVTN_repeat-like_dom_sf"/>
</dbReference>
<keyword evidence="3" id="KW-1185">Reference proteome</keyword>
<organism evidence="2 3">
    <name type="scientific">Polyangium fumosum</name>
    <dbReference type="NCBI Taxonomy" id="889272"/>
    <lineage>
        <taxon>Bacteria</taxon>
        <taxon>Pseudomonadati</taxon>
        <taxon>Myxococcota</taxon>
        <taxon>Polyangia</taxon>
        <taxon>Polyangiales</taxon>
        <taxon>Polyangiaceae</taxon>
        <taxon>Polyangium</taxon>
    </lineage>
</organism>
<accession>A0A4U1IS97</accession>
<dbReference type="AlphaFoldDB" id="A0A4U1IS97"/>
<dbReference type="Gene3D" id="2.130.10.10">
    <property type="entry name" value="YVTN repeat-like/Quinoprotein amine dehydrogenase"/>
    <property type="match status" value="1"/>
</dbReference>
<feature type="compositionally biased region" description="Gly residues" evidence="1">
    <location>
        <begin position="40"/>
        <end position="56"/>
    </location>
</feature>
<feature type="region of interest" description="Disordered" evidence="1">
    <location>
        <begin position="29"/>
        <end position="56"/>
    </location>
</feature>
<evidence type="ECO:0000256" key="1">
    <source>
        <dbReference type="SAM" id="MobiDB-lite"/>
    </source>
</evidence>
<gene>
    <name evidence="2" type="ORF">E8A74_44105</name>
</gene>